<accession>A0A2K0WR20</accession>
<dbReference type="AlphaFoldDB" id="A0A2K0WR20"/>
<feature type="region of interest" description="Disordered" evidence="1">
    <location>
        <begin position="22"/>
        <end position="48"/>
    </location>
</feature>
<organism evidence="2 3">
    <name type="scientific">Gibberella nygamai</name>
    <name type="common">Bean root rot disease fungus</name>
    <name type="synonym">Fusarium nygamai</name>
    <dbReference type="NCBI Taxonomy" id="42673"/>
    <lineage>
        <taxon>Eukaryota</taxon>
        <taxon>Fungi</taxon>
        <taxon>Dikarya</taxon>
        <taxon>Ascomycota</taxon>
        <taxon>Pezizomycotina</taxon>
        <taxon>Sordariomycetes</taxon>
        <taxon>Hypocreomycetidae</taxon>
        <taxon>Hypocreales</taxon>
        <taxon>Nectriaceae</taxon>
        <taxon>Fusarium</taxon>
        <taxon>Fusarium fujikuroi species complex</taxon>
    </lineage>
</organism>
<dbReference type="OrthoDB" id="5101263at2759"/>
<dbReference type="EMBL" id="MTQA01000038">
    <property type="protein sequence ID" value="PNP84716.1"/>
    <property type="molecule type" value="Genomic_DNA"/>
</dbReference>
<evidence type="ECO:0000313" key="3">
    <source>
        <dbReference type="Proteomes" id="UP000236664"/>
    </source>
</evidence>
<reference evidence="2 3" key="1">
    <citation type="submission" date="2017-06" db="EMBL/GenBank/DDBJ databases">
        <title>Genome of Fusarium nygamai isolate CS10214.</title>
        <authorList>
            <person name="Gardiner D.M."/>
            <person name="Obanor F."/>
            <person name="Kazan K."/>
        </authorList>
    </citation>
    <scope>NUCLEOTIDE SEQUENCE [LARGE SCALE GENOMIC DNA]</scope>
    <source>
        <strain evidence="2 3">CS10214</strain>
    </source>
</reference>
<comment type="caution">
    <text evidence="2">The sequence shown here is derived from an EMBL/GenBank/DDBJ whole genome shotgun (WGS) entry which is preliminary data.</text>
</comment>
<gene>
    <name evidence="2" type="ORF">FNYG_01810</name>
</gene>
<protein>
    <submittedName>
        <fullName evidence="2">Uncharacterized protein</fullName>
    </submittedName>
</protein>
<evidence type="ECO:0000313" key="2">
    <source>
        <dbReference type="EMBL" id="PNP84716.1"/>
    </source>
</evidence>
<dbReference type="Proteomes" id="UP000236664">
    <property type="component" value="Unassembled WGS sequence"/>
</dbReference>
<sequence length="137" mass="15284">MRKSYDPKGPMSLEERIFRQARTEDQFDDGVQTAPTLGDSPNTRRRYSRSVRLRQQITRAGNLRTHSIKSDNWASIALLTCSSMCTYAFGRQSLEDSGHINGAFDPIVDKAVNLVDSENVVKEASEHHVTVSSLQAG</sequence>
<keyword evidence="3" id="KW-1185">Reference proteome</keyword>
<evidence type="ECO:0000256" key="1">
    <source>
        <dbReference type="SAM" id="MobiDB-lite"/>
    </source>
</evidence>
<name>A0A2K0WR20_GIBNY</name>
<proteinExistence type="predicted"/>